<keyword evidence="3" id="KW-1185">Reference proteome</keyword>
<reference evidence="2 3" key="1">
    <citation type="submission" date="2019-12" db="EMBL/GenBank/DDBJ databases">
        <authorList>
            <person name="Lee S.D."/>
        </authorList>
    </citation>
    <scope>NUCLEOTIDE SEQUENCE [LARGE SCALE GENOMIC DNA]</scope>
    <source>
        <strain evidence="2 3">GH1-50</strain>
    </source>
</reference>
<evidence type="ECO:0000313" key="2">
    <source>
        <dbReference type="EMBL" id="MXQ07724.1"/>
    </source>
</evidence>
<proteinExistence type="predicted"/>
<keyword evidence="1" id="KW-0812">Transmembrane</keyword>
<dbReference type="RefSeq" id="WP_160763586.1">
    <property type="nucleotide sequence ID" value="NZ_WUPT01000001.1"/>
</dbReference>
<evidence type="ECO:0000313" key="3">
    <source>
        <dbReference type="Proteomes" id="UP000480350"/>
    </source>
</evidence>
<feature type="transmembrane region" description="Helical" evidence="1">
    <location>
        <begin position="63"/>
        <end position="83"/>
    </location>
</feature>
<dbReference type="Proteomes" id="UP000480350">
    <property type="component" value="Unassembled WGS sequence"/>
</dbReference>
<organism evidence="2 3">
    <name type="scientific">Kangsaoukella pontilimi</name>
    <dbReference type="NCBI Taxonomy" id="2691042"/>
    <lineage>
        <taxon>Bacteria</taxon>
        <taxon>Pseudomonadati</taxon>
        <taxon>Pseudomonadota</taxon>
        <taxon>Alphaproteobacteria</taxon>
        <taxon>Rhodobacterales</taxon>
        <taxon>Paracoccaceae</taxon>
        <taxon>Kangsaoukella</taxon>
    </lineage>
</organism>
<name>A0A7C9IFP7_9RHOB</name>
<comment type="caution">
    <text evidence="2">The sequence shown here is derived from an EMBL/GenBank/DDBJ whole genome shotgun (WGS) entry which is preliminary data.</text>
</comment>
<evidence type="ECO:0000256" key="1">
    <source>
        <dbReference type="SAM" id="Phobius"/>
    </source>
</evidence>
<keyword evidence="1" id="KW-1133">Transmembrane helix</keyword>
<dbReference type="AlphaFoldDB" id="A0A7C9IFP7"/>
<protein>
    <submittedName>
        <fullName evidence="2">DNA repair protein</fullName>
    </submittedName>
</protein>
<dbReference type="EMBL" id="WUPT01000001">
    <property type="protein sequence ID" value="MXQ07724.1"/>
    <property type="molecule type" value="Genomic_DNA"/>
</dbReference>
<sequence>MSVNALTPLWRAHSVLQAMSMALVAALALGLTLSFVLSTAGILPGLTATLTLSDGTALAAGPALHGAAALVALLLVAYMPANWRMRALETSHRSFRMGQDDVIRAYRAAHAADRAGAFKLGSEYDAVRERMEHLANHPDLGHLEPGILELAAQMSQTSQDLARKYSDETVARARAFLTERQTEAERMQERIETALAASRDIRRWHDRVALDEDVAQSRLNVLIAELDEVLPEIGLAPTAPATRPDVIRLSDRAKPRDIAAE</sequence>
<gene>
    <name evidence="2" type="ORF">GQ651_07685</name>
</gene>
<reference evidence="2 3" key="2">
    <citation type="submission" date="2020-03" db="EMBL/GenBank/DDBJ databases">
        <title>Kangsaoukella pontilimi gen. nov., sp. nov., a new member of the family Rhodobacteraceae isolated from a tidal mudflat.</title>
        <authorList>
            <person name="Kim I.S."/>
        </authorList>
    </citation>
    <scope>NUCLEOTIDE SEQUENCE [LARGE SCALE GENOMIC DNA]</scope>
    <source>
        <strain evidence="2 3">GH1-50</strain>
    </source>
</reference>
<keyword evidence="1" id="KW-0472">Membrane</keyword>
<feature type="transmembrane region" description="Helical" evidence="1">
    <location>
        <begin position="21"/>
        <end position="43"/>
    </location>
</feature>
<accession>A0A7C9IFP7</accession>